<feature type="coiled-coil region" evidence="19">
    <location>
        <begin position="487"/>
        <end position="557"/>
    </location>
</feature>
<keyword evidence="14 18" id="KW-0009">Actin-binding</keyword>
<feature type="compositionally biased region" description="Polar residues" evidence="20">
    <location>
        <begin position="2141"/>
        <end position="2156"/>
    </location>
</feature>
<dbReference type="PROSITE" id="PS00020">
    <property type="entry name" value="ACTININ_2"/>
    <property type="match status" value="1"/>
</dbReference>
<dbReference type="PROSITE" id="PS50021">
    <property type="entry name" value="CH"/>
    <property type="match status" value="2"/>
</dbReference>
<dbReference type="GeneTree" id="ENSGT00940000154864"/>
<protein>
    <recommendedName>
        <fullName evidence="18">Spectrin beta chain</fullName>
    </recommendedName>
</protein>
<dbReference type="Pfam" id="PF15410">
    <property type="entry name" value="PH_9"/>
    <property type="match status" value="1"/>
</dbReference>
<dbReference type="SUPFAM" id="SSF47576">
    <property type="entry name" value="Calponin-homology domain, CH-domain"/>
    <property type="match status" value="1"/>
</dbReference>
<evidence type="ECO:0000256" key="17">
    <source>
        <dbReference type="ARBA" id="ARBA00053223"/>
    </source>
</evidence>
<dbReference type="GO" id="GO:0005634">
    <property type="term" value="C:nucleus"/>
    <property type="evidence" value="ECO:0007669"/>
    <property type="project" value="UniProtKB-ARBA"/>
</dbReference>
<dbReference type="GO" id="GO:0005829">
    <property type="term" value="C:cytosol"/>
    <property type="evidence" value="ECO:0007669"/>
    <property type="project" value="UniProtKB-SubCell"/>
</dbReference>
<keyword evidence="9" id="KW-0677">Repeat</keyword>
<dbReference type="FunFam" id="1.20.58.60:FF:000011">
    <property type="entry name" value="Spectrin beta chain"/>
    <property type="match status" value="1"/>
</dbReference>
<dbReference type="InterPro" id="IPR001589">
    <property type="entry name" value="Actinin_actin-bd_CS"/>
</dbReference>
<feature type="coiled-coil region" evidence="19">
    <location>
        <begin position="1452"/>
        <end position="1479"/>
    </location>
</feature>
<evidence type="ECO:0000313" key="23">
    <source>
        <dbReference type="Ensembl" id="ENSAOCP00000063657.1"/>
    </source>
</evidence>
<keyword evidence="15 18" id="KW-0206">Cytoskeleton</keyword>
<dbReference type="FunFam" id="2.30.29.30:FF:000024">
    <property type="entry name" value="Spectrin beta chain"/>
    <property type="match status" value="1"/>
</dbReference>
<dbReference type="Pfam" id="PF00435">
    <property type="entry name" value="Spectrin"/>
    <property type="match status" value="17"/>
</dbReference>
<dbReference type="InterPro" id="IPR001605">
    <property type="entry name" value="PH_dom-spectrin-type"/>
</dbReference>
<evidence type="ECO:0000256" key="16">
    <source>
        <dbReference type="ARBA" id="ARBA00037833"/>
    </source>
</evidence>
<reference evidence="23 24" key="1">
    <citation type="submission" date="2022-01" db="EMBL/GenBank/DDBJ databases">
        <title>A chromosome-scale genome assembly of the false clownfish, Amphiprion ocellaris.</title>
        <authorList>
            <person name="Ryu T."/>
        </authorList>
    </citation>
    <scope>NUCLEOTIDE SEQUENCE [LARGE SCALE GENOMIC DNA]</scope>
</reference>
<dbReference type="FunFam" id="1.20.58.60:FF:000059">
    <property type="entry name" value="Spectrin beta chain"/>
    <property type="match status" value="1"/>
</dbReference>
<dbReference type="GO" id="GO:0005886">
    <property type="term" value="C:plasma membrane"/>
    <property type="evidence" value="ECO:0007669"/>
    <property type="project" value="UniProtKB-SubCell"/>
</dbReference>
<feature type="domain" description="Calponin-homology (CH)" evidence="22">
    <location>
        <begin position="203"/>
        <end position="308"/>
    </location>
</feature>
<dbReference type="CDD" id="cd10571">
    <property type="entry name" value="PH_beta_spectrin"/>
    <property type="match status" value="1"/>
</dbReference>
<dbReference type="FunFam" id="1.10.418.10:FF:000003">
    <property type="entry name" value="Spectrin beta chain"/>
    <property type="match status" value="1"/>
</dbReference>
<dbReference type="GO" id="GO:0005516">
    <property type="term" value="F:calmodulin binding"/>
    <property type="evidence" value="ECO:0007669"/>
    <property type="project" value="UniProtKB-KW"/>
</dbReference>
<dbReference type="InterPro" id="IPR011993">
    <property type="entry name" value="PH-like_dom_sf"/>
</dbReference>
<feature type="region of interest" description="Disordered" evidence="20">
    <location>
        <begin position="2267"/>
        <end position="2319"/>
    </location>
</feature>
<dbReference type="SMART" id="SM00233">
    <property type="entry name" value="PH"/>
    <property type="match status" value="1"/>
</dbReference>
<dbReference type="GO" id="GO:0005543">
    <property type="term" value="F:phospholipid binding"/>
    <property type="evidence" value="ECO:0007669"/>
    <property type="project" value="InterPro"/>
</dbReference>
<dbReference type="InterPro" id="IPR018159">
    <property type="entry name" value="Spectrin/alpha-actinin"/>
</dbReference>
<dbReference type="InterPro" id="IPR001715">
    <property type="entry name" value="CH_dom"/>
</dbReference>
<evidence type="ECO:0000256" key="3">
    <source>
        <dbReference type="ARBA" id="ARBA00004514"/>
    </source>
</evidence>
<evidence type="ECO:0000256" key="20">
    <source>
        <dbReference type="SAM" id="MobiDB-lite"/>
    </source>
</evidence>
<dbReference type="FunFam" id="1.20.58.60:FF:000105">
    <property type="entry name" value="Spectrin beta chain"/>
    <property type="match status" value="1"/>
</dbReference>
<keyword evidence="5 18" id="KW-0117">Actin capping</keyword>
<feature type="domain" description="PH" evidence="21">
    <location>
        <begin position="2155"/>
        <end position="2265"/>
    </location>
</feature>
<dbReference type="InterPro" id="IPR036872">
    <property type="entry name" value="CH_dom_sf"/>
</dbReference>
<dbReference type="GO" id="GO:0005200">
    <property type="term" value="F:structural constituent of cytoskeleton"/>
    <property type="evidence" value="ECO:0007669"/>
    <property type="project" value="UniProtKB-UniRule"/>
</dbReference>
<accession>A0AAQ5ZFK1</accession>
<dbReference type="GO" id="GO:0031430">
    <property type="term" value="C:M band"/>
    <property type="evidence" value="ECO:0007669"/>
    <property type="project" value="UniProtKB-SubCell"/>
</dbReference>
<evidence type="ECO:0000256" key="2">
    <source>
        <dbReference type="ARBA" id="ARBA00004413"/>
    </source>
</evidence>
<evidence type="ECO:0000256" key="10">
    <source>
        <dbReference type="ARBA" id="ARBA00022860"/>
    </source>
</evidence>
<dbReference type="Gene3D" id="1.20.58.60">
    <property type="match status" value="11"/>
</dbReference>
<gene>
    <name evidence="23" type="primary">SPTBN1</name>
</gene>
<evidence type="ECO:0000256" key="12">
    <source>
        <dbReference type="ARBA" id="ARBA00023136"/>
    </source>
</evidence>
<comment type="subcellular location">
    <subcellularLocation>
        <location evidence="2">Cell membrane</location>
        <topology evidence="2">Peripheral membrane protein</topology>
        <orientation evidence="2">Cytoplasmic side</orientation>
    </subcellularLocation>
    <subcellularLocation>
        <location evidence="1">Cytoplasm</location>
        <location evidence="1">Cytoskeleton</location>
    </subcellularLocation>
    <subcellularLocation>
        <location evidence="3">Cytoplasm</location>
        <location evidence="3">Cytosol</location>
    </subcellularLocation>
    <subcellularLocation>
        <location evidence="16">Cytoplasm</location>
        <location evidence="16">Myofibril</location>
        <location evidence="16">Sarcomere</location>
        <location evidence="16">M line</location>
    </subcellularLocation>
</comment>
<evidence type="ECO:0000256" key="19">
    <source>
        <dbReference type="SAM" id="Coils"/>
    </source>
</evidence>
<dbReference type="PROSITE" id="PS50003">
    <property type="entry name" value="PH_DOMAIN"/>
    <property type="match status" value="1"/>
</dbReference>
<dbReference type="GO" id="GO:0008091">
    <property type="term" value="C:spectrin"/>
    <property type="evidence" value="ECO:0007669"/>
    <property type="project" value="InterPro"/>
</dbReference>
<dbReference type="SUPFAM" id="SSF46966">
    <property type="entry name" value="Spectrin repeat"/>
    <property type="match status" value="13"/>
</dbReference>
<dbReference type="CDD" id="cd21248">
    <property type="entry name" value="CH_SPTB_like_rpt2"/>
    <property type="match status" value="1"/>
</dbReference>
<dbReference type="GO" id="GO:0072659">
    <property type="term" value="P:protein localization to plasma membrane"/>
    <property type="evidence" value="ECO:0007669"/>
    <property type="project" value="UniProtKB-ARBA"/>
</dbReference>
<dbReference type="FunFam" id="1.20.58.60:FF:000028">
    <property type="entry name" value="Spectrin beta chain"/>
    <property type="match status" value="1"/>
</dbReference>
<reference evidence="23" key="3">
    <citation type="submission" date="2025-09" db="UniProtKB">
        <authorList>
            <consortium name="Ensembl"/>
        </authorList>
    </citation>
    <scope>IDENTIFICATION</scope>
</reference>
<evidence type="ECO:0000256" key="4">
    <source>
        <dbReference type="ARBA" id="ARBA00006826"/>
    </source>
</evidence>
<dbReference type="InterPro" id="IPR001849">
    <property type="entry name" value="PH_domain"/>
</dbReference>
<dbReference type="FunFam" id="1.20.58.60:FF:000018">
    <property type="entry name" value="Spectrin beta chain"/>
    <property type="match status" value="1"/>
</dbReference>
<evidence type="ECO:0000256" key="11">
    <source>
        <dbReference type="ARBA" id="ARBA00022990"/>
    </source>
</evidence>
<dbReference type="FunFam" id="1.20.58.60:FF:000033">
    <property type="entry name" value="Spectrin beta chain"/>
    <property type="match status" value="1"/>
</dbReference>
<comment type="function">
    <text evidence="17">Fodrin, which seems to be involved in secretion, interacts with calmodulin in a calcium-dependent manner and is thus candidate for the calcium-dependent movement of the cytoskeleton at the membrane. Plays a critical role in central nervous system development and function.</text>
</comment>
<dbReference type="CDD" id="cd00176">
    <property type="entry name" value="SPEC"/>
    <property type="match status" value="9"/>
</dbReference>
<sequence length="2319" mass="267947">SKSPVVAAEYDHMEIQQQYSDGVNNRWDADDWDNENSSARLFERSRIKALAGKRTSLHSFLMLAAFNYNQLEGRFKQLQDEREAVQKKTFTKWVNSHLSRVSCRITDLYMDLRDGRMLIKLLEVLSGERLPKPTKGRMRIHCLENVDKALQFLKEQRVHLENMGSHDIVDGNHRLTLGLIWTIILRFQIQDISVETEDNKEKKSAKDALLLWCQMKTAGYPNVNIHNFSTSWRDGMAFNALIHKHRPDLIDFDKLKKSNAHYNLQNAFNLAEQHLGLTKLLDPEDISVDHPDEKSIITYVVTYYHYFSKMKALKVEGKRIGKVLDNAIETEKMIEKYESLASDLLEWIEQTIIILNNRKFANSLVGVQQQLQAFNTYRTVEKPPKFTEKGNLEVLLFTIQSKMRANNQKVYTPREGKLISDINKAWERLEKAEHERELALRTELIRQEKLEQLARRFDRKAAMRETWLSENQRLVSQDNFGFDLQAVEAATKKHEAIETDIAAYEERVQAVVAVAKELEAESYHDIKRITARKDNVIRLWEYLLELLKARRQRLESNLGLQRVFQEMLYIMDWMDEMKMLLLSQDYGKHLLGVEDLLQKHALVEADIGIQADRVRNVNSNAQKFANDTEGYKPCDPQIIRDRVAHMEFCYQELSQLAAERRARLEESRRLWKFFWEMAEEEGWIREKEQILSSEDYGKDLTGALRLLSQHKAFEDEMSGRAAHLQQTIKQGEELVANNHFGADKIKERNQDIQEQWAALERLSAVRKARLQEACNQHQFQADADDIDTWMLDVLRIVSSVDVGHDEFSTQALVKKHKDVAEEIASYRPVIDALHEQSRTLPPEKANSEEVQSRLAGIEERYKEVVELTRLRKQALQDALALYKMLSEANACEVWIDEKEQWLNSMEIPEKLEDLEVVQHRFESLEPEMNNQASRVAVVNQVARQLIHSGHPSEKEIKAQQDKLNTRWSQFRDLVDQKKDSLSSALGVQNYHLECNETKSWIKEKTKVIESTQELGNDLAGVMALQRKLTGMERDLAAIEDKLGDLGKEADRLASEHPEQSEAIKGRLAEITGVWEEMKDTMKNREESLGEASKLQQFLRELDDFQSWLSRTQTAIASEDMPNTLAEAEKLLAQHEGIKNEIRNYEEDYQKMRDMGEMVTQGQTDAQYMFLRQRLQALDTGWNELHKMWENRQNLLSQSHAYQLFLRDTKQAEAFLNNQEYVLAHTEMPTTLEGAEAAIKKQEDFMTTMDANEEKISGVVDTGRRLVADGNISAERIQEKVDSIDQRHKKNRAAASDLLARLKDNRDLQKFLQDCQELSLWINEKMLTAQDMSYDEARNLHSKWLKHQAFMAELQSNKEWLDKIDKDGQTLMAEKPETEAMVKEKLASLKTMWQDLESTTQTKAKCLFDANKAELFTQSCADLDKWLGNLDGQLQSDDYGKDLTSVNILLKKQQILESQVEVRQKEVEELRSQSQALSQEGKGSEEVDGQRISVEKKFQSLQDPLKKRRDNLMASREIHQFNRDVEDEILWVEERMPLATSTDHGHNLQTVQLLIKKNQTLQKEIQGHQPRYDDIFERSQHVLREDSPTAEMIRQRLTGLQTLWEQIRKETEKRHARLSEAHEAQQYYFDAAEAEAWMSEQELYMMSEEKAKDEQSSVAMLKKHQILEQAVEDYADTVHQLSSTSRGLVAAGHPDSERIGMRQSQVDKLYAGLKDLSEERRGKLDERFRLFQLNREVDDLEQWIAEREVVAGSHELGQDYEHVTMLQERFREFARDTGNIGQERVDTVNRLADDLINAGHGDAATIAEWKDGLNEAWADLLELIDTRTQILAASYELHKFYHDAKEILNRILDKHKKLPEELGRDQNTVETLQRMHTTFEHDIQALGTQVRQLQEDAVRLQSAYAGDKADDIQKREGEVLEAWKNLLEAAEGRRVKLVDTGDKFRFFSMVRDLMLWMEDVIRLIEAQEKPRDVSSVELLMNNHQGIKAEIDARNDSFTACIELGKALLARKHYASEEIKEKLLQLTDKRKDMIDKWEDRWEWLRLVLEVHQFSRDAGVAEAWLLGQEPYLSSREMGQNVDEVEKLIKRHEAFEKSAATWEERFAALERLTTENVEGAEVVNGVSEPSPSGSPGASRKGKASQAATLPAKTQQDAPTSQLEGFLHRKHEWEGHNKKASSRSWHNVYCVINQQEMGFYKDQKSASQGIPYHSEIPVSLKDAVCEVAVDYKKKKHVFKLKITDGNEYLFQAKDDEEMNTWISAISAAVPGDKSEVTPSSHSTPAPAARAQTLPASVATATAESSPGKREKDKEKRFSLFSKKK</sequence>
<dbReference type="Pfam" id="PF00307">
    <property type="entry name" value="CH"/>
    <property type="match status" value="2"/>
</dbReference>
<proteinExistence type="inferred from homology"/>
<evidence type="ECO:0000256" key="13">
    <source>
        <dbReference type="ARBA" id="ARBA00023180"/>
    </source>
</evidence>
<feature type="compositionally biased region" description="Low complexity" evidence="20">
    <location>
        <begin position="2116"/>
        <end position="2134"/>
    </location>
</feature>
<evidence type="ECO:0000256" key="15">
    <source>
        <dbReference type="ARBA" id="ARBA00023212"/>
    </source>
</evidence>
<evidence type="ECO:0000256" key="7">
    <source>
        <dbReference type="ARBA" id="ARBA00022490"/>
    </source>
</evidence>
<dbReference type="FunFam" id="1.20.58.60:FF:000158">
    <property type="entry name" value="Spectrin beta chain"/>
    <property type="match status" value="1"/>
</dbReference>
<organism evidence="23 24">
    <name type="scientific">Amphiprion ocellaris</name>
    <name type="common">Clown anemonefish</name>
    <dbReference type="NCBI Taxonomy" id="80972"/>
    <lineage>
        <taxon>Eukaryota</taxon>
        <taxon>Metazoa</taxon>
        <taxon>Chordata</taxon>
        <taxon>Craniata</taxon>
        <taxon>Vertebrata</taxon>
        <taxon>Euteleostomi</taxon>
        <taxon>Actinopterygii</taxon>
        <taxon>Neopterygii</taxon>
        <taxon>Teleostei</taxon>
        <taxon>Neoteleostei</taxon>
        <taxon>Acanthomorphata</taxon>
        <taxon>Ovalentaria</taxon>
        <taxon>Pomacentridae</taxon>
        <taxon>Amphiprion</taxon>
    </lineage>
</organism>
<dbReference type="FunFam" id="1.10.418.10:FF:000004">
    <property type="entry name" value="Spectrin beta chain"/>
    <property type="match status" value="1"/>
</dbReference>
<keyword evidence="19" id="KW-0175">Coiled coil</keyword>
<dbReference type="PIRSF" id="PIRSF002297">
    <property type="entry name" value="Spectrin_beta_subunit"/>
    <property type="match status" value="1"/>
</dbReference>
<evidence type="ECO:0000259" key="21">
    <source>
        <dbReference type="PROSITE" id="PS50003"/>
    </source>
</evidence>
<dbReference type="Ensembl" id="ENSAOCT00000072369.1">
    <property type="protein sequence ID" value="ENSAOCP00000063657.1"/>
    <property type="gene ID" value="ENSAOCG00000011119.2"/>
</dbReference>
<feature type="compositionally biased region" description="Basic and acidic residues" evidence="20">
    <location>
        <begin position="2301"/>
        <end position="2312"/>
    </location>
</feature>
<keyword evidence="7 18" id="KW-0963">Cytoplasm</keyword>
<evidence type="ECO:0000256" key="1">
    <source>
        <dbReference type="ARBA" id="ARBA00004245"/>
    </source>
</evidence>
<keyword evidence="8" id="KW-0597">Phosphoprotein</keyword>
<evidence type="ECO:0000259" key="22">
    <source>
        <dbReference type="PROSITE" id="PS50021"/>
    </source>
</evidence>
<dbReference type="FunFam" id="1.20.58.60:FF:000153">
    <property type="entry name" value="Spectrin beta chain"/>
    <property type="match status" value="1"/>
</dbReference>
<dbReference type="PRINTS" id="PR00683">
    <property type="entry name" value="SPECTRINPH"/>
</dbReference>
<keyword evidence="11" id="KW-0007">Acetylation</keyword>
<evidence type="ECO:0000256" key="18">
    <source>
        <dbReference type="PIRNR" id="PIRNR002297"/>
    </source>
</evidence>
<feature type="domain" description="Calponin-homology (CH)" evidence="22">
    <location>
        <begin position="84"/>
        <end position="188"/>
    </location>
</feature>
<dbReference type="PANTHER" id="PTHR11915">
    <property type="entry name" value="SPECTRIN/FILAMIN RELATED CYTOSKELETAL PROTEIN"/>
    <property type="match status" value="1"/>
</dbReference>
<dbReference type="GO" id="GO:0021556">
    <property type="term" value="P:central nervous system formation"/>
    <property type="evidence" value="ECO:0007669"/>
    <property type="project" value="UniProtKB-ARBA"/>
</dbReference>
<dbReference type="Gene3D" id="2.30.29.30">
    <property type="entry name" value="Pleckstrin-homology domain (PH domain)/Phosphotyrosine-binding domain (PTB)"/>
    <property type="match status" value="1"/>
</dbReference>
<dbReference type="GO" id="GO:0051693">
    <property type="term" value="P:actin filament capping"/>
    <property type="evidence" value="ECO:0007669"/>
    <property type="project" value="UniProtKB-UniRule"/>
</dbReference>
<evidence type="ECO:0000256" key="14">
    <source>
        <dbReference type="ARBA" id="ARBA00023203"/>
    </source>
</evidence>
<name>A0AAQ5ZFK1_AMPOC</name>
<feature type="coiled-coil region" evidence="19">
    <location>
        <begin position="1021"/>
        <end position="1055"/>
    </location>
</feature>
<dbReference type="Gene3D" id="1.10.418.10">
    <property type="entry name" value="Calponin-like domain"/>
    <property type="match status" value="2"/>
</dbReference>
<dbReference type="GO" id="GO:0003779">
    <property type="term" value="F:actin binding"/>
    <property type="evidence" value="ECO:0007669"/>
    <property type="project" value="UniProtKB-KW"/>
</dbReference>
<reference evidence="23" key="2">
    <citation type="submission" date="2025-08" db="UniProtKB">
        <authorList>
            <consortium name="Ensembl"/>
        </authorList>
    </citation>
    <scope>IDENTIFICATION</scope>
</reference>
<dbReference type="FunFam" id="1.20.58.60:FF:000019">
    <property type="entry name" value="Spectrin beta chain"/>
    <property type="match status" value="1"/>
</dbReference>
<dbReference type="InterPro" id="IPR041681">
    <property type="entry name" value="PH_9"/>
</dbReference>
<dbReference type="InterPro" id="IPR016343">
    <property type="entry name" value="Spectrin_bsu"/>
</dbReference>
<keyword evidence="10" id="KW-0112">Calmodulin-binding</keyword>
<dbReference type="SMART" id="SM00150">
    <property type="entry name" value="SPEC"/>
    <property type="match status" value="17"/>
</dbReference>
<keyword evidence="13" id="KW-0325">Glycoprotein</keyword>
<dbReference type="InterPro" id="IPR002017">
    <property type="entry name" value="Spectrin_repeat"/>
</dbReference>
<dbReference type="SUPFAM" id="SSF50729">
    <property type="entry name" value="PH domain-like"/>
    <property type="match status" value="1"/>
</dbReference>
<dbReference type="FunFam" id="1.20.58.60:FF:000099">
    <property type="entry name" value="Spectrin beta chain"/>
    <property type="match status" value="1"/>
</dbReference>
<keyword evidence="6" id="KW-1003">Cell membrane</keyword>
<comment type="similarity">
    <text evidence="4 18">Belongs to the spectrin family.</text>
</comment>
<evidence type="ECO:0000256" key="5">
    <source>
        <dbReference type="ARBA" id="ARBA00022467"/>
    </source>
</evidence>
<evidence type="ECO:0000256" key="9">
    <source>
        <dbReference type="ARBA" id="ARBA00022737"/>
    </source>
</evidence>
<feature type="region of interest" description="Disordered" evidence="20">
    <location>
        <begin position="2116"/>
        <end position="2156"/>
    </location>
</feature>
<keyword evidence="24" id="KW-1185">Reference proteome</keyword>
<dbReference type="Proteomes" id="UP001501940">
    <property type="component" value="Chromosome 16"/>
</dbReference>
<dbReference type="PROSITE" id="PS00019">
    <property type="entry name" value="ACTININ_1"/>
    <property type="match status" value="1"/>
</dbReference>
<dbReference type="SMART" id="SM00033">
    <property type="entry name" value="CH"/>
    <property type="match status" value="2"/>
</dbReference>
<evidence type="ECO:0000256" key="8">
    <source>
        <dbReference type="ARBA" id="ARBA00022553"/>
    </source>
</evidence>
<keyword evidence="12" id="KW-0472">Membrane</keyword>
<evidence type="ECO:0000313" key="24">
    <source>
        <dbReference type="Proteomes" id="UP001501940"/>
    </source>
</evidence>
<dbReference type="FunFam" id="1.20.58.60:FF:000083">
    <property type="entry name" value="Spectrin beta chain"/>
    <property type="match status" value="1"/>
</dbReference>
<evidence type="ECO:0000256" key="6">
    <source>
        <dbReference type="ARBA" id="ARBA00022475"/>
    </source>
</evidence>
<feature type="coiled-coil region" evidence="19">
    <location>
        <begin position="1127"/>
        <end position="1154"/>
    </location>
</feature>